<dbReference type="InterPro" id="IPR012337">
    <property type="entry name" value="RNaseH-like_sf"/>
</dbReference>
<feature type="non-terminal residue" evidence="2">
    <location>
        <position position="90"/>
    </location>
</feature>
<protein>
    <submittedName>
        <fullName evidence="2">Gypsy retrotransposon integrase-like protein</fullName>
    </submittedName>
</protein>
<dbReference type="GO" id="GO:0003676">
    <property type="term" value="F:nucleic acid binding"/>
    <property type="evidence" value="ECO:0007669"/>
    <property type="project" value="InterPro"/>
</dbReference>
<sequence length="90" mass="10360">SPWPFAWWGLDILGPFTTGLVQSKYLIVGVDYFTKWVEAEPLTNITAFNVLRFFKRDILAQFGIPQVVVTDNGTQFTDKKFREFLIAINT</sequence>
<dbReference type="AlphaFoldDB" id="A0A392TET3"/>
<dbReference type="GO" id="GO:0015074">
    <property type="term" value="P:DNA integration"/>
    <property type="evidence" value="ECO:0007669"/>
    <property type="project" value="InterPro"/>
</dbReference>
<dbReference type="Proteomes" id="UP000265520">
    <property type="component" value="Unassembled WGS sequence"/>
</dbReference>
<reference evidence="2 3" key="1">
    <citation type="journal article" date="2018" name="Front. Plant Sci.">
        <title>Red Clover (Trifolium pratense) and Zigzag Clover (T. medium) - A Picture of Genomic Similarities and Differences.</title>
        <authorList>
            <person name="Dluhosova J."/>
            <person name="Istvanek J."/>
            <person name="Nedelnik J."/>
            <person name="Repkova J."/>
        </authorList>
    </citation>
    <scope>NUCLEOTIDE SEQUENCE [LARGE SCALE GENOMIC DNA]</scope>
    <source>
        <strain evidence="3">cv. 10/8</strain>
        <tissue evidence="2">Leaf</tissue>
    </source>
</reference>
<evidence type="ECO:0000313" key="2">
    <source>
        <dbReference type="EMBL" id="MCI58907.1"/>
    </source>
</evidence>
<dbReference type="InterPro" id="IPR036397">
    <property type="entry name" value="RNaseH_sf"/>
</dbReference>
<accession>A0A392TET3</accession>
<evidence type="ECO:0000313" key="3">
    <source>
        <dbReference type="Proteomes" id="UP000265520"/>
    </source>
</evidence>
<name>A0A392TET3_9FABA</name>
<dbReference type="PROSITE" id="PS50994">
    <property type="entry name" value="INTEGRASE"/>
    <property type="match status" value="1"/>
</dbReference>
<dbReference type="PANTHER" id="PTHR37984:SF5">
    <property type="entry name" value="PROTEIN NYNRIN-LIKE"/>
    <property type="match status" value="1"/>
</dbReference>
<evidence type="ECO:0000259" key="1">
    <source>
        <dbReference type="PROSITE" id="PS50994"/>
    </source>
</evidence>
<dbReference type="Gene3D" id="3.30.420.10">
    <property type="entry name" value="Ribonuclease H-like superfamily/Ribonuclease H"/>
    <property type="match status" value="1"/>
</dbReference>
<keyword evidence="3" id="KW-1185">Reference proteome</keyword>
<dbReference type="SUPFAM" id="SSF53098">
    <property type="entry name" value="Ribonuclease H-like"/>
    <property type="match status" value="1"/>
</dbReference>
<dbReference type="EMBL" id="LXQA010553761">
    <property type="protein sequence ID" value="MCI58907.1"/>
    <property type="molecule type" value="Genomic_DNA"/>
</dbReference>
<feature type="domain" description="Integrase catalytic" evidence="1">
    <location>
        <begin position="1"/>
        <end position="90"/>
    </location>
</feature>
<feature type="non-terminal residue" evidence="2">
    <location>
        <position position="1"/>
    </location>
</feature>
<proteinExistence type="predicted"/>
<organism evidence="2 3">
    <name type="scientific">Trifolium medium</name>
    <dbReference type="NCBI Taxonomy" id="97028"/>
    <lineage>
        <taxon>Eukaryota</taxon>
        <taxon>Viridiplantae</taxon>
        <taxon>Streptophyta</taxon>
        <taxon>Embryophyta</taxon>
        <taxon>Tracheophyta</taxon>
        <taxon>Spermatophyta</taxon>
        <taxon>Magnoliopsida</taxon>
        <taxon>eudicotyledons</taxon>
        <taxon>Gunneridae</taxon>
        <taxon>Pentapetalae</taxon>
        <taxon>rosids</taxon>
        <taxon>fabids</taxon>
        <taxon>Fabales</taxon>
        <taxon>Fabaceae</taxon>
        <taxon>Papilionoideae</taxon>
        <taxon>50 kb inversion clade</taxon>
        <taxon>NPAAA clade</taxon>
        <taxon>Hologalegina</taxon>
        <taxon>IRL clade</taxon>
        <taxon>Trifolieae</taxon>
        <taxon>Trifolium</taxon>
    </lineage>
</organism>
<dbReference type="Pfam" id="PF00665">
    <property type="entry name" value="rve"/>
    <property type="match status" value="1"/>
</dbReference>
<dbReference type="InterPro" id="IPR050951">
    <property type="entry name" value="Retrovirus_Pol_polyprotein"/>
</dbReference>
<dbReference type="InterPro" id="IPR001584">
    <property type="entry name" value="Integrase_cat-core"/>
</dbReference>
<comment type="caution">
    <text evidence="2">The sequence shown here is derived from an EMBL/GenBank/DDBJ whole genome shotgun (WGS) entry which is preliminary data.</text>
</comment>
<dbReference type="PANTHER" id="PTHR37984">
    <property type="entry name" value="PROTEIN CBG26694"/>
    <property type="match status" value="1"/>
</dbReference>